<dbReference type="EMBL" id="CP096829">
    <property type="protein sequence ID" value="UPZ14702.1"/>
    <property type="molecule type" value="Genomic_DNA"/>
</dbReference>
<dbReference type="RefSeq" id="WP_248726973.1">
    <property type="nucleotide sequence ID" value="NZ_CP096829.1"/>
</dbReference>
<reference evidence="2 3" key="1">
    <citation type="submission" date="2022-04" db="EMBL/GenBank/DDBJ databases">
        <authorList>
            <person name="Ra J.-S."/>
            <person name="Kim S.-B."/>
        </authorList>
    </citation>
    <scope>NUCLEOTIDE SEQUENCE [LARGE SCALE GENOMIC DNA]</scope>
    <source>
        <strain evidence="2 3">MMS21-Er5</strain>
    </source>
</reference>
<evidence type="ECO:0000259" key="1">
    <source>
        <dbReference type="Pfam" id="PF07484"/>
    </source>
</evidence>
<sequence length="187" mass="18969">MDEELMGTIKIFAGNFAPKGYMLCAGQLLSVAQNSALFAILGTTYGGNGTTTFALPNLQGVVPIGQGNNPAAGGAYTLGEVGGTPNTNILTSNLPAHNHVGPGTISVTSAEATDSTPVQGASIAVPGQLVARVFTPTLGFATSTPSVKLLSEVTTGATGNNVPINNMQPYLAINYIICVSGIFPSRN</sequence>
<dbReference type="Pfam" id="PF07484">
    <property type="entry name" value="Collar"/>
    <property type="match status" value="1"/>
</dbReference>
<organism evidence="2 3">
    <name type="scientific">Flavobacterium humidisoli</name>
    <dbReference type="NCBI Taxonomy" id="2937442"/>
    <lineage>
        <taxon>Bacteria</taxon>
        <taxon>Pseudomonadati</taxon>
        <taxon>Bacteroidota</taxon>
        <taxon>Flavobacteriia</taxon>
        <taxon>Flavobacteriales</taxon>
        <taxon>Flavobacteriaceae</taxon>
        <taxon>Flavobacterium</taxon>
    </lineage>
</organism>
<evidence type="ECO:0000313" key="2">
    <source>
        <dbReference type="EMBL" id="UPZ14702.1"/>
    </source>
</evidence>
<keyword evidence="3" id="KW-1185">Reference proteome</keyword>
<dbReference type="InterPro" id="IPR037053">
    <property type="entry name" value="Phage_tail_collar_dom_sf"/>
</dbReference>
<dbReference type="Gene3D" id="3.90.1340.10">
    <property type="entry name" value="Phage tail collar domain"/>
    <property type="match status" value="1"/>
</dbReference>
<proteinExistence type="predicted"/>
<name>A0ABY4LP64_9FLAO</name>
<accession>A0ABY4LP64</accession>
<dbReference type="Proteomes" id="UP000829998">
    <property type="component" value="Chromosome"/>
</dbReference>
<dbReference type="InterPro" id="IPR011083">
    <property type="entry name" value="Phage_tail_collar_dom"/>
</dbReference>
<feature type="domain" description="Phage tail collar" evidence="1">
    <location>
        <begin position="7"/>
        <end position="63"/>
    </location>
</feature>
<gene>
    <name evidence="2" type="ORF">M0M44_18285</name>
</gene>
<protein>
    <submittedName>
        <fullName evidence="2">Tail fiber protein</fullName>
    </submittedName>
</protein>
<dbReference type="SUPFAM" id="SSF88874">
    <property type="entry name" value="Receptor-binding domain of short tail fibre protein gp12"/>
    <property type="match status" value="1"/>
</dbReference>
<evidence type="ECO:0000313" key="3">
    <source>
        <dbReference type="Proteomes" id="UP000829998"/>
    </source>
</evidence>